<evidence type="ECO:0000313" key="1">
    <source>
        <dbReference type="EMBL" id="CAI0475530.1"/>
    </source>
</evidence>
<protein>
    <submittedName>
        <fullName evidence="1">Uncharacterized protein</fullName>
    </submittedName>
</protein>
<evidence type="ECO:0000313" key="3">
    <source>
        <dbReference type="Proteomes" id="UP001154282"/>
    </source>
</evidence>
<sequence length="114" mass="12571">MSQLPFLLGSWLQRPPPERRGLVVEPRQAEDGVGAGQGLAYLLPEVPVVSSYPHFAQLLGNAFAPLEREGIGEVAGLSKIYLSVFVQQLSVVRAQRCSSCDQGQHSDRFKFFRS</sequence>
<reference evidence="1" key="1">
    <citation type="submission" date="2022-08" db="EMBL/GenBank/DDBJ databases">
        <authorList>
            <person name="Gutierrez-Valencia J."/>
        </authorList>
    </citation>
    <scope>NUCLEOTIDE SEQUENCE</scope>
</reference>
<dbReference type="EMBL" id="CAMGYJ010000009">
    <property type="protein sequence ID" value="CAI0475530.1"/>
    <property type="molecule type" value="Genomic_DNA"/>
</dbReference>
<organism evidence="1 3">
    <name type="scientific">Linum tenue</name>
    <dbReference type="NCBI Taxonomy" id="586396"/>
    <lineage>
        <taxon>Eukaryota</taxon>
        <taxon>Viridiplantae</taxon>
        <taxon>Streptophyta</taxon>
        <taxon>Embryophyta</taxon>
        <taxon>Tracheophyta</taxon>
        <taxon>Spermatophyta</taxon>
        <taxon>Magnoliopsida</taxon>
        <taxon>eudicotyledons</taxon>
        <taxon>Gunneridae</taxon>
        <taxon>Pentapetalae</taxon>
        <taxon>rosids</taxon>
        <taxon>fabids</taxon>
        <taxon>Malpighiales</taxon>
        <taxon>Linaceae</taxon>
        <taxon>Linum</taxon>
    </lineage>
</organism>
<comment type="caution">
    <text evidence="1">The sequence shown here is derived from an EMBL/GenBank/DDBJ whole genome shotgun (WGS) entry which is preliminary data.</text>
</comment>
<dbReference type="EMBL" id="CAMGYJ010000009">
    <property type="protein sequence ID" value="CAI0540515.1"/>
    <property type="molecule type" value="Genomic_DNA"/>
</dbReference>
<evidence type="ECO:0000313" key="2">
    <source>
        <dbReference type="EMBL" id="CAI0540515.1"/>
    </source>
</evidence>
<dbReference type="Proteomes" id="UP001154282">
    <property type="component" value="Unassembled WGS sequence"/>
</dbReference>
<gene>
    <name evidence="1" type="ORF">LITE_LOCUS40438</name>
    <name evidence="2" type="ORF">LITE_LOCUS41726</name>
</gene>
<keyword evidence="3" id="KW-1185">Reference proteome</keyword>
<name>A0AAV0PY52_9ROSI</name>
<dbReference type="AlphaFoldDB" id="A0AAV0PY52"/>
<accession>A0AAV0PY52</accession>
<proteinExistence type="predicted"/>